<gene>
    <name evidence="1" type="ORF">EG028_00500</name>
</gene>
<comment type="caution">
    <text evidence="1">The sequence shown here is derived from an EMBL/GenBank/DDBJ whole genome shotgun (WGS) entry which is preliminary data.</text>
</comment>
<name>A0A3N4MFL2_9BACT</name>
<sequence>MPLKKLKKEQEVKTVTTGKMTIDPSMRDYSKDEFVMKKVEKAKEVLTKYGLPEDWVTRK</sequence>
<evidence type="ECO:0000313" key="2">
    <source>
        <dbReference type="Proteomes" id="UP000279089"/>
    </source>
</evidence>
<dbReference type="RefSeq" id="WP_120514093.1">
    <property type="nucleotide sequence ID" value="NZ_QXZY01000001.1"/>
</dbReference>
<proteinExistence type="predicted"/>
<keyword evidence="2" id="KW-1185">Reference proteome</keyword>
<dbReference type="OrthoDB" id="9987302at2"/>
<dbReference type="EMBL" id="RMBX01000001">
    <property type="protein sequence ID" value="RPD42812.1"/>
    <property type="molecule type" value="Genomic_DNA"/>
</dbReference>
<organism evidence="1 2">
    <name type="scientific">Chitinophaga barathri</name>
    <dbReference type="NCBI Taxonomy" id="1647451"/>
    <lineage>
        <taxon>Bacteria</taxon>
        <taxon>Pseudomonadati</taxon>
        <taxon>Bacteroidota</taxon>
        <taxon>Chitinophagia</taxon>
        <taxon>Chitinophagales</taxon>
        <taxon>Chitinophagaceae</taxon>
        <taxon>Chitinophaga</taxon>
    </lineage>
</organism>
<evidence type="ECO:0000313" key="1">
    <source>
        <dbReference type="EMBL" id="RPD42812.1"/>
    </source>
</evidence>
<dbReference type="AlphaFoldDB" id="A0A3N4MFL2"/>
<reference evidence="2" key="1">
    <citation type="submission" date="2018-11" db="EMBL/GenBank/DDBJ databases">
        <title>Chitinophaga lutea sp.nov., isolate from arsenic contaminated soil.</title>
        <authorList>
            <person name="Zong Y."/>
        </authorList>
    </citation>
    <scope>NUCLEOTIDE SEQUENCE [LARGE SCALE GENOMIC DNA]</scope>
    <source>
        <strain evidence="2">YLT18</strain>
    </source>
</reference>
<accession>A0A3N4MFL2</accession>
<protein>
    <submittedName>
        <fullName evidence="1">Uncharacterized protein</fullName>
    </submittedName>
</protein>
<dbReference type="Proteomes" id="UP000279089">
    <property type="component" value="Unassembled WGS sequence"/>
</dbReference>